<proteinExistence type="inferred from homology"/>
<dbReference type="SUPFAM" id="SSF88946">
    <property type="entry name" value="Sigma2 domain of RNA polymerase sigma factors"/>
    <property type="match status" value="1"/>
</dbReference>
<keyword evidence="2" id="KW-0805">Transcription regulation</keyword>
<dbReference type="CDD" id="cd06171">
    <property type="entry name" value="Sigma70_r4"/>
    <property type="match status" value="1"/>
</dbReference>
<feature type="domain" description="RNA polymerase sigma-70 region 2" evidence="6">
    <location>
        <begin position="42"/>
        <end position="109"/>
    </location>
</feature>
<dbReference type="Proteomes" id="UP000437736">
    <property type="component" value="Unassembled WGS sequence"/>
</dbReference>
<comment type="similarity">
    <text evidence="1">Belongs to the sigma-70 factor family. ECF subfamily.</text>
</comment>
<organism evidence="8 9">
    <name type="scientific">Acidiferrimicrobium australe</name>
    <dbReference type="NCBI Taxonomy" id="2664430"/>
    <lineage>
        <taxon>Bacteria</taxon>
        <taxon>Bacillati</taxon>
        <taxon>Actinomycetota</taxon>
        <taxon>Acidimicrobiia</taxon>
        <taxon>Acidimicrobiales</taxon>
        <taxon>Acidimicrobiaceae</taxon>
        <taxon>Acidiferrimicrobium</taxon>
    </lineage>
</organism>
<dbReference type="InterPro" id="IPR013325">
    <property type="entry name" value="RNA_pol_sigma_r2"/>
</dbReference>
<protein>
    <submittedName>
        <fullName evidence="8">Sigma-70 family RNA polymerase sigma factor</fullName>
    </submittedName>
</protein>
<evidence type="ECO:0000256" key="1">
    <source>
        <dbReference type="ARBA" id="ARBA00010641"/>
    </source>
</evidence>
<dbReference type="PANTHER" id="PTHR43133">
    <property type="entry name" value="RNA POLYMERASE ECF-TYPE SIGMA FACTO"/>
    <property type="match status" value="1"/>
</dbReference>
<dbReference type="InterPro" id="IPR007627">
    <property type="entry name" value="RNA_pol_sigma70_r2"/>
</dbReference>
<dbReference type="NCBIfam" id="TIGR02937">
    <property type="entry name" value="sigma70-ECF"/>
    <property type="match status" value="1"/>
</dbReference>
<comment type="caution">
    <text evidence="8">The sequence shown here is derived from an EMBL/GenBank/DDBJ whole genome shotgun (WGS) entry which is preliminary data.</text>
</comment>
<feature type="region of interest" description="Disordered" evidence="5">
    <location>
        <begin position="111"/>
        <end position="130"/>
    </location>
</feature>
<evidence type="ECO:0000313" key="8">
    <source>
        <dbReference type="EMBL" id="MST33799.1"/>
    </source>
</evidence>
<evidence type="ECO:0000313" key="9">
    <source>
        <dbReference type="Proteomes" id="UP000437736"/>
    </source>
</evidence>
<keyword evidence="4" id="KW-0804">Transcription</keyword>
<evidence type="ECO:0000256" key="2">
    <source>
        <dbReference type="ARBA" id="ARBA00023015"/>
    </source>
</evidence>
<evidence type="ECO:0000259" key="7">
    <source>
        <dbReference type="Pfam" id="PF08281"/>
    </source>
</evidence>
<evidence type="ECO:0000259" key="6">
    <source>
        <dbReference type="Pfam" id="PF04542"/>
    </source>
</evidence>
<dbReference type="EMBL" id="WJHE01000731">
    <property type="protein sequence ID" value="MST33799.1"/>
    <property type="molecule type" value="Genomic_DNA"/>
</dbReference>
<dbReference type="Gene3D" id="1.10.1740.10">
    <property type="match status" value="1"/>
</dbReference>
<dbReference type="InterPro" id="IPR014284">
    <property type="entry name" value="RNA_pol_sigma-70_dom"/>
</dbReference>
<dbReference type="PANTHER" id="PTHR43133:SF66">
    <property type="entry name" value="ECF RNA POLYMERASE SIGMA FACTOR SIGK"/>
    <property type="match status" value="1"/>
</dbReference>
<keyword evidence="3" id="KW-0731">Sigma factor</keyword>
<evidence type="ECO:0000256" key="5">
    <source>
        <dbReference type="SAM" id="MobiDB-lite"/>
    </source>
</evidence>
<dbReference type="InterPro" id="IPR013249">
    <property type="entry name" value="RNA_pol_sigma70_r4_t2"/>
</dbReference>
<gene>
    <name evidence="8" type="ORF">GHK86_13865</name>
</gene>
<keyword evidence="9" id="KW-1185">Reference proteome</keyword>
<dbReference type="Gene3D" id="1.10.10.10">
    <property type="entry name" value="Winged helix-like DNA-binding domain superfamily/Winged helix DNA-binding domain"/>
    <property type="match status" value="1"/>
</dbReference>
<reference evidence="8 9" key="1">
    <citation type="submission" date="2019-11" db="EMBL/GenBank/DDBJ databases">
        <title>Acidiferrimicrobium australis gen. nov., sp. nov., an acidophilic and obligately heterotrophic, member of the Actinobacteria that catalyses dissimilatory oxido- reduction of iron isolated from metal-rich acidic water in Chile.</title>
        <authorList>
            <person name="Gonzalez D."/>
            <person name="Huber K."/>
            <person name="Hedrich S."/>
            <person name="Rojas-Villalobos C."/>
            <person name="Quatrini R."/>
            <person name="Dinamarca M.A."/>
            <person name="Schwarz A."/>
            <person name="Canales C."/>
            <person name="Nancucheo I."/>
        </authorList>
    </citation>
    <scope>NUCLEOTIDE SEQUENCE [LARGE SCALE GENOMIC DNA]</scope>
    <source>
        <strain evidence="8 9">USS-CCA1</strain>
    </source>
</reference>
<dbReference type="InterPro" id="IPR036388">
    <property type="entry name" value="WH-like_DNA-bd_sf"/>
</dbReference>
<feature type="region of interest" description="Disordered" evidence="5">
    <location>
        <begin position="1"/>
        <end position="20"/>
    </location>
</feature>
<evidence type="ECO:0000256" key="4">
    <source>
        <dbReference type="ARBA" id="ARBA00023163"/>
    </source>
</evidence>
<sequence length="200" mass="21180">MDEGSSDRAGNPQAEPPDPARELDACVVAALAGDEVAAAEVFRAVQPALLFYLRSQLPTAAVEDAAAEVWLAVARGSAASVRSSDQLRALLFTIARRRAIDLRRARRRRPVSLGEEAAEPTGSDPADGSVDAWDADDAVRRLMQLLTPDQAEVVLLRVVAGLSAGAVAEITGRTAGSVRVIQHRAVRRLAAEVQSKVVTP</sequence>
<dbReference type="Pfam" id="PF04542">
    <property type="entry name" value="Sigma70_r2"/>
    <property type="match status" value="1"/>
</dbReference>
<accession>A0ABW9QVV5</accession>
<feature type="domain" description="RNA polymerase sigma factor 70 region 4 type 2" evidence="7">
    <location>
        <begin position="137"/>
        <end position="189"/>
    </location>
</feature>
<evidence type="ECO:0000256" key="3">
    <source>
        <dbReference type="ARBA" id="ARBA00023082"/>
    </source>
</evidence>
<dbReference type="InterPro" id="IPR039425">
    <property type="entry name" value="RNA_pol_sigma-70-like"/>
</dbReference>
<name>A0ABW9QVV5_9ACTN</name>
<dbReference type="InterPro" id="IPR013324">
    <property type="entry name" value="RNA_pol_sigma_r3/r4-like"/>
</dbReference>
<dbReference type="Pfam" id="PF08281">
    <property type="entry name" value="Sigma70_r4_2"/>
    <property type="match status" value="1"/>
</dbReference>
<dbReference type="SUPFAM" id="SSF88659">
    <property type="entry name" value="Sigma3 and sigma4 domains of RNA polymerase sigma factors"/>
    <property type="match status" value="1"/>
</dbReference>